<gene>
    <name evidence="1" type="ORF">SAMN06296010_3028</name>
</gene>
<dbReference type="EMBL" id="FXAY01000005">
    <property type="protein sequence ID" value="SMG45654.1"/>
    <property type="molecule type" value="Genomic_DNA"/>
</dbReference>
<reference evidence="2" key="1">
    <citation type="submission" date="2017-04" db="EMBL/GenBank/DDBJ databases">
        <authorList>
            <person name="Varghese N."/>
            <person name="Submissions S."/>
        </authorList>
    </citation>
    <scope>NUCLEOTIDE SEQUENCE [LARGE SCALE GENOMIC DNA]</scope>
    <source>
        <strain evidence="2">VKM Ac-2510</strain>
    </source>
</reference>
<dbReference type="Proteomes" id="UP000193244">
    <property type="component" value="Unassembled WGS sequence"/>
</dbReference>
<organism evidence="1 2">
    <name type="scientific">Agreia pratensis</name>
    <dbReference type="NCBI Taxonomy" id="150121"/>
    <lineage>
        <taxon>Bacteria</taxon>
        <taxon>Bacillati</taxon>
        <taxon>Actinomycetota</taxon>
        <taxon>Actinomycetes</taxon>
        <taxon>Micrococcales</taxon>
        <taxon>Microbacteriaceae</taxon>
        <taxon>Agreia</taxon>
    </lineage>
</organism>
<dbReference type="AlphaFoldDB" id="A0A1X7KVV5"/>
<accession>A0A1X7KVV5</accession>
<name>A0A1X7KVV5_9MICO</name>
<evidence type="ECO:0000313" key="1">
    <source>
        <dbReference type="EMBL" id="SMG45654.1"/>
    </source>
</evidence>
<dbReference type="STRING" id="150121.SAMN06296010_3028"/>
<keyword evidence="2" id="KW-1185">Reference proteome</keyword>
<protein>
    <submittedName>
        <fullName evidence="1">Uncharacterized protein</fullName>
    </submittedName>
</protein>
<sequence>MSSALEHDRAAVQALSTALCTELLPTVVRDDSPGWQGLARRSFDMRCEHVAADVRRVSSALGEIDGLLVGAIERLGATP</sequence>
<proteinExistence type="predicted"/>
<evidence type="ECO:0000313" key="2">
    <source>
        <dbReference type="Proteomes" id="UP000193244"/>
    </source>
</evidence>